<dbReference type="GeneID" id="113504267"/>
<keyword evidence="3" id="KW-1185">Reference proteome</keyword>
<evidence type="ECO:0000313" key="4">
    <source>
        <dbReference type="RefSeq" id="XP_026742286.1"/>
    </source>
</evidence>
<dbReference type="AlphaFoldDB" id="A0A7E5WQ45"/>
<comment type="similarity">
    <text evidence="1">Belongs to the FPP/GGPP synthase family.</text>
</comment>
<dbReference type="PROSITE" id="PS50042">
    <property type="entry name" value="CNMP_BINDING_3"/>
    <property type="match status" value="1"/>
</dbReference>
<dbReference type="SUPFAM" id="SSF48576">
    <property type="entry name" value="Terpenoid synthases"/>
    <property type="match status" value="1"/>
</dbReference>
<dbReference type="InterPro" id="IPR000595">
    <property type="entry name" value="cNMP-bd_dom"/>
</dbReference>
<dbReference type="Proteomes" id="UP000322000">
    <property type="component" value="Chromosome 21"/>
</dbReference>
<feature type="domain" description="Cyclic nucleotide-binding" evidence="2">
    <location>
        <begin position="185"/>
        <end position="223"/>
    </location>
</feature>
<proteinExistence type="inferred from homology"/>
<accession>A0A7E5WQ45</accession>
<dbReference type="Gene3D" id="1.10.600.10">
    <property type="entry name" value="Farnesyl Diphosphate Synthase"/>
    <property type="match status" value="1"/>
</dbReference>
<dbReference type="InParanoid" id="A0A7E5WQ45"/>
<organism evidence="3 4">
    <name type="scientific">Trichoplusia ni</name>
    <name type="common">Cabbage looper</name>
    <dbReference type="NCBI Taxonomy" id="7111"/>
    <lineage>
        <taxon>Eukaryota</taxon>
        <taxon>Metazoa</taxon>
        <taxon>Ecdysozoa</taxon>
        <taxon>Arthropoda</taxon>
        <taxon>Hexapoda</taxon>
        <taxon>Insecta</taxon>
        <taxon>Pterygota</taxon>
        <taxon>Neoptera</taxon>
        <taxon>Endopterygota</taxon>
        <taxon>Lepidoptera</taxon>
        <taxon>Glossata</taxon>
        <taxon>Ditrysia</taxon>
        <taxon>Noctuoidea</taxon>
        <taxon>Noctuidae</taxon>
        <taxon>Plusiinae</taxon>
        <taxon>Trichoplusia</taxon>
    </lineage>
</organism>
<reference evidence="4" key="1">
    <citation type="submission" date="2025-08" db="UniProtKB">
        <authorList>
            <consortium name="RefSeq"/>
        </authorList>
    </citation>
    <scope>IDENTIFICATION</scope>
</reference>
<evidence type="ECO:0000313" key="3">
    <source>
        <dbReference type="Proteomes" id="UP000322000"/>
    </source>
</evidence>
<keyword evidence="1" id="KW-0808">Transferase</keyword>
<dbReference type="InterPro" id="IPR008949">
    <property type="entry name" value="Isoprenoid_synthase_dom_sf"/>
</dbReference>
<dbReference type="GO" id="GO:0005739">
    <property type="term" value="C:mitochondrion"/>
    <property type="evidence" value="ECO:0007669"/>
    <property type="project" value="TreeGrafter"/>
</dbReference>
<dbReference type="GO" id="GO:1990234">
    <property type="term" value="C:transferase complex"/>
    <property type="evidence" value="ECO:0007669"/>
    <property type="project" value="TreeGrafter"/>
</dbReference>
<dbReference type="OrthoDB" id="9983019at2759"/>
<dbReference type="GO" id="GO:0042811">
    <property type="term" value="P:pheromone biosynthetic process"/>
    <property type="evidence" value="ECO:0007669"/>
    <property type="project" value="UniProtKB-ARBA"/>
</dbReference>
<gene>
    <name evidence="4" type="primary">LOC113504267</name>
</gene>
<evidence type="ECO:0000256" key="1">
    <source>
        <dbReference type="RuleBase" id="RU004466"/>
    </source>
</evidence>
<dbReference type="GO" id="GO:0004659">
    <property type="term" value="F:prenyltransferase activity"/>
    <property type="evidence" value="ECO:0007669"/>
    <property type="project" value="InterPro"/>
</dbReference>
<dbReference type="GO" id="GO:0006744">
    <property type="term" value="P:ubiquinone biosynthetic process"/>
    <property type="evidence" value="ECO:0007669"/>
    <property type="project" value="TreeGrafter"/>
</dbReference>
<protein>
    <submittedName>
        <fullName evidence="4">Decaprenyl-diphosphate synthase subunit 2-like</fullName>
    </submittedName>
</protein>
<dbReference type="PANTHER" id="PTHR12001:SF55">
    <property type="entry name" value="ALL TRANS-POLYPRENYL-DIPHOSPHATE SYNTHASE PDSS2"/>
    <property type="match status" value="1"/>
</dbReference>
<evidence type="ECO:0000259" key="2">
    <source>
        <dbReference type="PROSITE" id="PS50042"/>
    </source>
</evidence>
<sequence length="408" mass="45971">MAVSYAVSPVSRVLRRASPFFYQKRLESTVASLTKDEILILLRPPFTNWSNIIRDAEKVVGYPTSFMNLRCLLSDEFANMALYLRKLVGSNHLVMQTAKNVLYGDSKNLQPWGLIILLLSKSVKTPTYTPQMKKNEEQTRVLAELTEMMRTGHLIHRGIVNVPFAKRSKNTESAIFGNKIAILLGDYLLVTANGMLANLRNSDVSYIISTALKDLSEGEFFGERDEQNMPLPGKPKINAQDYEITFDTNSIAVDDVLGKPRKEWTARTVYNGVSLLGRGCQSAMVLDKQNRETQNIAYQFGCHVGLAWQAATELQQLTSDSKEQFCLASAPVLFALDNNPNLYKIIAQAKNDVKDVDYEDLKFNILKTDACDKTKKLYEEHAKKATEYIEGIAQNESVDMIKKLINTF</sequence>
<name>A0A7E5WQ45_TRINI</name>
<dbReference type="Pfam" id="PF00348">
    <property type="entry name" value="polyprenyl_synt"/>
    <property type="match status" value="1"/>
</dbReference>
<dbReference type="KEGG" id="tnl:113504267"/>
<dbReference type="InterPro" id="IPR000092">
    <property type="entry name" value="Polyprenyl_synt"/>
</dbReference>
<dbReference type="GO" id="GO:0008299">
    <property type="term" value="P:isoprenoid biosynthetic process"/>
    <property type="evidence" value="ECO:0007669"/>
    <property type="project" value="InterPro"/>
</dbReference>
<dbReference type="RefSeq" id="XP_026742286.1">
    <property type="nucleotide sequence ID" value="XM_026886485.1"/>
</dbReference>
<dbReference type="PANTHER" id="PTHR12001">
    <property type="entry name" value="GERANYLGERANYL PYROPHOSPHATE SYNTHASE"/>
    <property type="match status" value="1"/>
</dbReference>